<evidence type="ECO:0000313" key="2">
    <source>
        <dbReference type="EMBL" id="KAF1955550.1"/>
    </source>
</evidence>
<reference evidence="2" key="1">
    <citation type="journal article" date="2020" name="Stud. Mycol.">
        <title>101 Dothideomycetes genomes: a test case for predicting lifestyles and emergence of pathogens.</title>
        <authorList>
            <person name="Haridas S."/>
            <person name="Albert R."/>
            <person name="Binder M."/>
            <person name="Bloem J."/>
            <person name="Labutti K."/>
            <person name="Salamov A."/>
            <person name="Andreopoulos B."/>
            <person name="Baker S."/>
            <person name="Barry K."/>
            <person name="Bills G."/>
            <person name="Bluhm B."/>
            <person name="Cannon C."/>
            <person name="Castanera R."/>
            <person name="Culley D."/>
            <person name="Daum C."/>
            <person name="Ezra D."/>
            <person name="Gonzalez J."/>
            <person name="Henrissat B."/>
            <person name="Kuo A."/>
            <person name="Liang C."/>
            <person name="Lipzen A."/>
            <person name="Lutzoni F."/>
            <person name="Magnuson J."/>
            <person name="Mondo S."/>
            <person name="Nolan M."/>
            <person name="Ohm R."/>
            <person name="Pangilinan J."/>
            <person name="Park H.-J."/>
            <person name="Ramirez L."/>
            <person name="Alfaro M."/>
            <person name="Sun H."/>
            <person name="Tritt A."/>
            <person name="Yoshinaga Y."/>
            <person name="Zwiers L.-H."/>
            <person name="Turgeon B."/>
            <person name="Goodwin S."/>
            <person name="Spatafora J."/>
            <person name="Crous P."/>
            <person name="Grigoriev I."/>
        </authorList>
    </citation>
    <scope>NUCLEOTIDE SEQUENCE</scope>
    <source>
        <strain evidence="2">CBS 675.92</strain>
    </source>
</reference>
<feature type="compositionally biased region" description="Polar residues" evidence="1">
    <location>
        <begin position="1"/>
        <end position="13"/>
    </location>
</feature>
<feature type="compositionally biased region" description="Low complexity" evidence="1">
    <location>
        <begin position="87"/>
        <end position="102"/>
    </location>
</feature>
<feature type="compositionally biased region" description="Basic and acidic residues" evidence="1">
    <location>
        <begin position="110"/>
        <end position="120"/>
    </location>
</feature>
<proteinExistence type="predicted"/>
<evidence type="ECO:0000256" key="1">
    <source>
        <dbReference type="SAM" id="MobiDB-lite"/>
    </source>
</evidence>
<protein>
    <submittedName>
        <fullName evidence="2">Uncharacterized protein</fullName>
    </submittedName>
</protein>
<keyword evidence="3" id="KW-1185">Reference proteome</keyword>
<name>A0A6A5TU60_9PLEO</name>
<dbReference type="Proteomes" id="UP000800035">
    <property type="component" value="Unassembled WGS sequence"/>
</dbReference>
<feature type="region of interest" description="Disordered" evidence="1">
    <location>
        <begin position="1"/>
        <end position="120"/>
    </location>
</feature>
<feature type="compositionally biased region" description="Basic and acidic residues" evidence="1">
    <location>
        <begin position="54"/>
        <end position="70"/>
    </location>
</feature>
<gene>
    <name evidence="2" type="ORF">CC80DRAFT_549229</name>
</gene>
<dbReference type="AlphaFoldDB" id="A0A6A5TU60"/>
<evidence type="ECO:0000313" key="3">
    <source>
        <dbReference type="Proteomes" id="UP000800035"/>
    </source>
</evidence>
<sequence length="120" mass="13644">MLRSRQLQTSPDSGKQCFYHEAHGDRQAKAKPSPTQGRTQHETVWPEELMGIHAELEAQEKEQMEEQARAKREKKRKAPGEQESEPPTKAQKPTKTQKPTATVGSKNARVQKEDEDRNVA</sequence>
<dbReference type="EMBL" id="ML976994">
    <property type="protein sequence ID" value="KAF1955550.1"/>
    <property type="molecule type" value="Genomic_DNA"/>
</dbReference>
<feature type="compositionally biased region" description="Basic and acidic residues" evidence="1">
    <location>
        <begin position="18"/>
        <end position="28"/>
    </location>
</feature>
<organism evidence="2 3">
    <name type="scientific">Byssothecium circinans</name>
    <dbReference type="NCBI Taxonomy" id="147558"/>
    <lineage>
        <taxon>Eukaryota</taxon>
        <taxon>Fungi</taxon>
        <taxon>Dikarya</taxon>
        <taxon>Ascomycota</taxon>
        <taxon>Pezizomycotina</taxon>
        <taxon>Dothideomycetes</taxon>
        <taxon>Pleosporomycetidae</taxon>
        <taxon>Pleosporales</taxon>
        <taxon>Massarineae</taxon>
        <taxon>Massarinaceae</taxon>
        <taxon>Byssothecium</taxon>
    </lineage>
</organism>
<accession>A0A6A5TU60</accession>